<comment type="caution">
    <text evidence="1">The sequence shown here is derived from an EMBL/GenBank/DDBJ whole genome shotgun (WGS) entry which is preliminary data.</text>
</comment>
<evidence type="ECO:0000313" key="2">
    <source>
        <dbReference type="Proteomes" id="UP000683360"/>
    </source>
</evidence>
<protein>
    <submittedName>
        <fullName evidence="1">Uncharacterized protein</fullName>
    </submittedName>
</protein>
<dbReference type="AlphaFoldDB" id="A0A8S3V835"/>
<organism evidence="1 2">
    <name type="scientific">Mytilus edulis</name>
    <name type="common">Blue mussel</name>
    <dbReference type="NCBI Taxonomy" id="6550"/>
    <lineage>
        <taxon>Eukaryota</taxon>
        <taxon>Metazoa</taxon>
        <taxon>Spiralia</taxon>
        <taxon>Lophotrochozoa</taxon>
        <taxon>Mollusca</taxon>
        <taxon>Bivalvia</taxon>
        <taxon>Autobranchia</taxon>
        <taxon>Pteriomorphia</taxon>
        <taxon>Mytilida</taxon>
        <taxon>Mytiloidea</taxon>
        <taxon>Mytilidae</taxon>
        <taxon>Mytilinae</taxon>
        <taxon>Mytilus</taxon>
    </lineage>
</organism>
<accession>A0A8S3V835</accession>
<reference evidence="1" key="1">
    <citation type="submission" date="2021-03" db="EMBL/GenBank/DDBJ databases">
        <authorList>
            <person name="Bekaert M."/>
        </authorList>
    </citation>
    <scope>NUCLEOTIDE SEQUENCE</scope>
</reference>
<dbReference type="Proteomes" id="UP000683360">
    <property type="component" value="Unassembled WGS sequence"/>
</dbReference>
<dbReference type="EMBL" id="CAJPWZ010003127">
    <property type="protein sequence ID" value="CAG2252654.1"/>
    <property type="molecule type" value="Genomic_DNA"/>
</dbReference>
<evidence type="ECO:0000313" key="1">
    <source>
        <dbReference type="EMBL" id="CAG2252654.1"/>
    </source>
</evidence>
<name>A0A8S3V835_MYTED</name>
<keyword evidence="2" id="KW-1185">Reference proteome</keyword>
<proteinExistence type="predicted"/>
<sequence>MEEVNHDMLVRSVESDNEYQVNSKMIYQNVHVQIGGNITGHSTRKKPVDEARDLFRDAYLGYTSRETIETCGSQKKKLNRAEEEYVPGPSSPEVPEVQESVDEEHGLKGGIFQHTKMQRQTQSNPAILEEVRILSTIEKDATDNVRTNIKQEQEVIYTAEPVNVTIQTQDKSYEVPTENSLLELLNRKIRDYLEASEELCKRTRSTQSIC</sequence>
<gene>
    <name evidence="1" type="ORF">MEDL_64204</name>
</gene>